<dbReference type="SUPFAM" id="SSF52047">
    <property type="entry name" value="RNI-like"/>
    <property type="match status" value="1"/>
</dbReference>
<evidence type="ECO:0000256" key="1">
    <source>
        <dbReference type="SAM" id="MobiDB-lite"/>
    </source>
</evidence>
<protein>
    <submittedName>
        <fullName evidence="2">Uncharacterized protein</fullName>
    </submittedName>
</protein>
<dbReference type="OMA" id="EGCTGRW"/>
<feature type="compositionally biased region" description="Pro residues" evidence="1">
    <location>
        <begin position="590"/>
        <end position="600"/>
    </location>
</feature>
<dbReference type="KEGG" id="mtm:MYCTH_2297082"/>
<dbReference type="VEuPathDB" id="FungiDB:MYCTH_2297082"/>
<accession>G2Q476</accession>
<evidence type="ECO:0000313" key="2">
    <source>
        <dbReference type="EMBL" id="AEO54471.1"/>
    </source>
</evidence>
<dbReference type="eggNOG" id="ENOG502SN6Z">
    <property type="taxonomic scope" value="Eukaryota"/>
</dbReference>
<gene>
    <name evidence="2" type="ORF">MYCTH_2297082</name>
</gene>
<feature type="compositionally biased region" description="Low complexity" evidence="1">
    <location>
        <begin position="537"/>
        <end position="551"/>
    </location>
</feature>
<organism evidence="2 3">
    <name type="scientific">Thermothelomyces thermophilus (strain ATCC 42464 / BCRC 31852 / DSM 1799)</name>
    <name type="common">Sporotrichum thermophile</name>
    <dbReference type="NCBI Taxonomy" id="573729"/>
    <lineage>
        <taxon>Eukaryota</taxon>
        <taxon>Fungi</taxon>
        <taxon>Dikarya</taxon>
        <taxon>Ascomycota</taxon>
        <taxon>Pezizomycotina</taxon>
        <taxon>Sordariomycetes</taxon>
        <taxon>Sordariomycetidae</taxon>
        <taxon>Sordariales</taxon>
        <taxon>Chaetomiaceae</taxon>
        <taxon>Thermothelomyces</taxon>
    </lineage>
</organism>
<dbReference type="RefSeq" id="XP_003659716.1">
    <property type="nucleotide sequence ID" value="XM_003659668.1"/>
</dbReference>
<keyword evidence="3" id="KW-1185">Reference proteome</keyword>
<dbReference type="HOGENOM" id="CLU_008827_1_0_1"/>
<dbReference type="OrthoDB" id="3210378at2759"/>
<feature type="region of interest" description="Disordered" evidence="1">
    <location>
        <begin position="696"/>
        <end position="746"/>
    </location>
</feature>
<feature type="compositionally biased region" description="Low complexity" evidence="1">
    <location>
        <begin position="565"/>
        <end position="581"/>
    </location>
</feature>
<feature type="compositionally biased region" description="Low complexity" evidence="1">
    <location>
        <begin position="34"/>
        <end position="47"/>
    </location>
</feature>
<dbReference type="GeneID" id="11513400"/>
<dbReference type="InParanoid" id="G2Q476"/>
<dbReference type="InterPro" id="IPR032675">
    <property type="entry name" value="LRR_dom_sf"/>
</dbReference>
<dbReference type="Gene3D" id="3.80.10.10">
    <property type="entry name" value="Ribonuclease Inhibitor"/>
    <property type="match status" value="1"/>
</dbReference>
<name>G2Q476_THET4</name>
<reference evidence="2 3" key="1">
    <citation type="journal article" date="2011" name="Nat. Biotechnol.">
        <title>Comparative genomic analysis of the thermophilic biomass-degrading fungi Myceliophthora thermophila and Thielavia terrestris.</title>
        <authorList>
            <person name="Berka R.M."/>
            <person name="Grigoriev I.V."/>
            <person name="Otillar R."/>
            <person name="Salamov A."/>
            <person name="Grimwood J."/>
            <person name="Reid I."/>
            <person name="Ishmael N."/>
            <person name="John T."/>
            <person name="Darmond C."/>
            <person name="Moisan M.-C."/>
            <person name="Henrissat B."/>
            <person name="Coutinho P.M."/>
            <person name="Lombard V."/>
            <person name="Natvig D.O."/>
            <person name="Lindquist E."/>
            <person name="Schmutz J."/>
            <person name="Lucas S."/>
            <person name="Harris P."/>
            <person name="Powlowski J."/>
            <person name="Bellemare A."/>
            <person name="Taylor D."/>
            <person name="Butler G."/>
            <person name="de Vries R.P."/>
            <person name="Allijn I.E."/>
            <person name="van den Brink J."/>
            <person name="Ushinsky S."/>
            <person name="Storms R."/>
            <person name="Powell A.J."/>
            <person name="Paulsen I.T."/>
            <person name="Elbourne L.D.H."/>
            <person name="Baker S.E."/>
            <person name="Magnuson J."/>
            <person name="LaBoissiere S."/>
            <person name="Clutterbuck A.J."/>
            <person name="Martinez D."/>
            <person name="Wogulis M."/>
            <person name="de Leon A.L."/>
            <person name="Rey M.W."/>
            <person name="Tsang A."/>
        </authorList>
    </citation>
    <scope>NUCLEOTIDE SEQUENCE [LARGE SCALE GENOMIC DNA]</scope>
    <source>
        <strain evidence="3">ATCC 42464 / BCRC 31852 / DSM 1799</strain>
    </source>
</reference>
<sequence length="771" mass="83470">MEHAPLVHMPTAHPDGALPGPERSGGYNKPRRLSNSSASSATSSVVSGQDSFDSRARAASVASSQTSFDSYSPGVSPRPGVTPPATWASSGAGQQYPWQRPAPLKQRRKAQPGELFAALPGEVLELILEELRKLHLRPGSSSCATCWMRDCCSVAVAARKFLRYAREALYQHIQLVGHEGPAMKKRTKTAYGSRLVLLRRTLRANPQIAAMVRSLKPPARPLSVAAVAYNDLIASVVMACPNFERLVGYYPTYDHSFQRLFHALSTRTSLKTMNWILEPSAQQRQQRTRSSARNDNWGPEDLPSQEAQLFMAYHANWRQLTTLVVHCQPGAALGPADLLDCTIKALPSLENLYLSHAPRTTFDDTSLLSLPPLKKLSLNYCTGVTTAGLSSLATRRNSVSIQTLTLLHMNVESLPAIARIFSYLTNLETFTIVQTYAPEMPPDEFIMLFPYLASQSLRKLHWDIPYLPNTVTPADTILARSIAAGGFPSLRILCTPNDPEGIFQALCAPRERIDLPADRYRAPFPGAAGPGSNAPWGHTRNSSSFSSTHSRGSFAGGVGGGLLFGNGKTTGFRNSPARPGTPGTPGTPGSTPPASPLFPPPDALTIARENSNLLQARLAAQARLEAAQRIPRYLVTVVDERGALVEKFGVGAYLGRVESRIRYVLAPDGATGATDEGGGVVAVEDLMREDGGEMVGLIDGGEKKSKRRGGGDRDGIDSDAEGSGGVGAGAKGRREGCNGRWNSHNSAVVDKKDKERWWHQERGRWRELVLS</sequence>
<feature type="region of interest" description="Disordered" evidence="1">
    <location>
        <begin position="281"/>
        <end position="300"/>
    </location>
</feature>
<feature type="compositionally biased region" description="Low complexity" evidence="1">
    <location>
        <begin position="281"/>
        <end position="293"/>
    </location>
</feature>
<proteinExistence type="predicted"/>
<dbReference type="AlphaFoldDB" id="G2Q476"/>
<dbReference type="EMBL" id="CP003002">
    <property type="protein sequence ID" value="AEO54471.1"/>
    <property type="molecule type" value="Genomic_DNA"/>
</dbReference>
<feature type="region of interest" description="Disordered" evidence="1">
    <location>
        <begin position="565"/>
        <end position="600"/>
    </location>
</feature>
<feature type="region of interest" description="Disordered" evidence="1">
    <location>
        <begin position="524"/>
        <end position="551"/>
    </location>
</feature>
<evidence type="ECO:0000313" key="3">
    <source>
        <dbReference type="Proteomes" id="UP000007322"/>
    </source>
</evidence>
<dbReference type="Proteomes" id="UP000007322">
    <property type="component" value="Chromosome 1"/>
</dbReference>
<feature type="region of interest" description="Disordered" evidence="1">
    <location>
        <begin position="1"/>
        <end position="109"/>
    </location>
</feature>
<feature type="compositionally biased region" description="Polar residues" evidence="1">
    <location>
        <begin position="87"/>
        <end position="97"/>
    </location>
</feature>